<dbReference type="Pfam" id="PF02541">
    <property type="entry name" value="Ppx-GppA"/>
    <property type="match status" value="1"/>
</dbReference>
<organism evidence="2 3">
    <name type="scientific">Limisphaera ngatamarikiensis</name>
    <dbReference type="NCBI Taxonomy" id="1324935"/>
    <lineage>
        <taxon>Bacteria</taxon>
        <taxon>Pseudomonadati</taxon>
        <taxon>Verrucomicrobiota</taxon>
        <taxon>Verrucomicrobiia</taxon>
        <taxon>Limisphaerales</taxon>
        <taxon>Limisphaeraceae</taxon>
        <taxon>Limisphaera</taxon>
    </lineage>
</organism>
<name>A0A6M1RRJ4_9BACT</name>
<dbReference type="CDD" id="cd24054">
    <property type="entry name" value="ASKHA_NBD_AaPPX-GppA_MtPPX2-like"/>
    <property type="match status" value="1"/>
</dbReference>
<dbReference type="SUPFAM" id="SSF53067">
    <property type="entry name" value="Actin-like ATPase domain"/>
    <property type="match status" value="2"/>
</dbReference>
<dbReference type="Gene3D" id="3.30.420.150">
    <property type="entry name" value="Exopolyphosphatase. Domain 2"/>
    <property type="match status" value="1"/>
</dbReference>
<dbReference type="InterPro" id="IPR050273">
    <property type="entry name" value="GppA/Ppx_hydrolase"/>
</dbReference>
<dbReference type="RefSeq" id="WP_165105403.1">
    <property type="nucleotide sequence ID" value="NZ_JAAKYA010000010.1"/>
</dbReference>
<dbReference type="PANTHER" id="PTHR30005:SF0">
    <property type="entry name" value="RETROGRADE REGULATION PROTEIN 2"/>
    <property type="match status" value="1"/>
</dbReference>
<evidence type="ECO:0000313" key="3">
    <source>
        <dbReference type="Proteomes" id="UP000477311"/>
    </source>
</evidence>
<dbReference type="Proteomes" id="UP000477311">
    <property type="component" value="Unassembled WGS sequence"/>
</dbReference>
<dbReference type="InterPro" id="IPR003695">
    <property type="entry name" value="Ppx_GppA_N"/>
</dbReference>
<sequence>MTPVRVAAIDVGTNSVKLLVADPGPPLRAVLETGIQTRLGEGFYPDRILQPAAIARTVQAVQQLVERARRVGAARFRLFATSAAREARNQDELRQALETLTGIPLEVISGQQEARWAFLGARTHPDLSRAFMVVVEVGGGSTQIIAGQHRQILFQASHPWGAVRLWEQAGLSDPPAPEERARLKEQLRQAMEAELVPAFREHVHVASDESTSAKPPLPVAVGGTALTLARIRLATESWDRRALEQLRLSRAELRTLADRLWSTPLAQRRQWPGLPPERADIILTGSLIYEQLTETLGFESWRFSTRGLRFGAILDLLENQEATPFCNQPAALDRQPENPASN</sequence>
<reference evidence="2 3" key="1">
    <citation type="submission" date="2020-02" db="EMBL/GenBank/DDBJ databases">
        <title>Draft genome sequence of Limisphaera ngatamarikiensis NGM72.4T, a thermophilic Verrucomicrobia grouped in subdivision 3.</title>
        <authorList>
            <person name="Carere C.R."/>
            <person name="Steen J."/>
            <person name="Hugenholtz P."/>
            <person name="Stott M.B."/>
        </authorList>
    </citation>
    <scope>NUCLEOTIDE SEQUENCE [LARGE SCALE GENOMIC DNA]</scope>
    <source>
        <strain evidence="2 3">NGM72.4</strain>
    </source>
</reference>
<comment type="caution">
    <text evidence="2">The sequence shown here is derived from an EMBL/GenBank/DDBJ whole genome shotgun (WGS) entry which is preliminary data.</text>
</comment>
<protein>
    <recommendedName>
        <fullName evidence="1">Ppx/GppA phosphatase N-terminal domain-containing protein</fullName>
    </recommendedName>
</protein>
<dbReference type="PANTHER" id="PTHR30005">
    <property type="entry name" value="EXOPOLYPHOSPHATASE"/>
    <property type="match status" value="1"/>
</dbReference>
<evidence type="ECO:0000313" key="2">
    <source>
        <dbReference type="EMBL" id="NGO38094.1"/>
    </source>
</evidence>
<feature type="domain" description="Ppx/GppA phosphatase N-terminal" evidence="1">
    <location>
        <begin position="27"/>
        <end position="319"/>
    </location>
</feature>
<dbReference type="GO" id="GO:0016462">
    <property type="term" value="F:pyrophosphatase activity"/>
    <property type="evidence" value="ECO:0007669"/>
    <property type="project" value="TreeGrafter"/>
</dbReference>
<dbReference type="EMBL" id="JAAKYA010000010">
    <property type="protein sequence ID" value="NGO38094.1"/>
    <property type="molecule type" value="Genomic_DNA"/>
</dbReference>
<proteinExistence type="predicted"/>
<dbReference type="InterPro" id="IPR043129">
    <property type="entry name" value="ATPase_NBD"/>
</dbReference>
<accession>A0A6M1RRJ4</accession>
<dbReference type="AlphaFoldDB" id="A0A6M1RRJ4"/>
<evidence type="ECO:0000259" key="1">
    <source>
        <dbReference type="Pfam" id="PF02541"/>
    </source>
</evidence>
<keyword evidence="3" id="KW-1185">Reference proteome</keyword>
<dbReference type="Gene3D" id="3.30.420.40">
    <property type="match status" value="1"/>
</dbReference>
<gene>
    <name evidence="2" type="ORF">G4L39_01605</name>
</gene>